<keyword evidence="2 6" id="KW-0808">Transferase</keyword>
<dbReference type="InterPro" id="IPR036390">
    <property type="entry name" value="WH_DNA-bd_sf"/>
</dbReference>
<dbReference type="KEGG" id="mtua:CSH63_05015"/>
<protein>
    <submittedName>
        <fullName evidence="6">Methyltransferase</fullName>
    </submittedName>
</protein>
<dbReference type="GO" id="GO:0008171">
    <property type="term" value="F:O-methyltransferase activity"/>
    <property type="evidence" value="ECO:0007669"/>
    <property type="project" value="InterPro"/>
</dbReference>
<dbReference type="EMBL" id="CP024087">
    <property type="protein sequence ID" value="AYF26828.1"/>
    <property type="molecule type" value="Genomic_DNA"/>
</dbReference>
<dbReference type="RefSeq" id="WP_120569240.1">
    <property type="nucleotide sequence ID" value="NZ_CP024087.1"/>
</dbReference>
<sequence>MGDDVAADSAVAGLMELALGAARAAAVRAAVTLLLPDALGETPMKVADLAAAVGADPEALGRLLRSLAAHGVFTERGTGRYAHTPLSLALRTDTDDSLADAVLWCTEPWNWALWGDLGEAVRTGDEVFTAAYGSRFYQHLHRQWPESARVFDRAMTQQSRAAAVALADLLPLADAGSLADIGGGQGIVLVTLLRRHAGLRGYLLDLPSVIANADARLRPGGELSERVELVAGDCLVEIPARAEVYLFKNVLGVDEDSSVRILRNAVAAAPPGARMVIVENLADEGAGSRLATLMDLRMLVVTGGRKHTWAGLLGVIQRAGLTVREVRPVDATLHMIVAS</sequence>
<evidence type="ECO:0000259" key="4">
    <source>
        <dbReference type="Pfam" id="PF00891"/>
    </source>
</evidence>
<dbReference type="GO" id="GO:0032259">
    <property type="term" value="P:methylation"/>
    <property type="evidence" value="ECO:0007669"/>
    <property type="project" value="UniProtKB-KW"/>
</dbReference>
<dbReference type="InterPro" id="IPR012967">
    <property type="entry name" value="COMT_dimerisation"/>
</dbReference>
<evidence type="ECO:0000256" key="2">
    <source>
        <dbReference type="ARBA" id="ARBA00022679"/>
    </source>
</evidence>
<dbReference type="InterPro" id="IPR016461">
    <property type="entry name" value="COMT-like"/>
</dbReference>
<evidence type="ECO:0000313" key="7">
    <source>
        <dbReference type="Proteomes" id="UP000267804"/>
    </source>
</evidence>
<proteinExistence type="predicted"/>
<gene>
    <name evidence="6" type="ORF">CSH63_05015</name>
</gene>
<keyword evidence="3" id="KW-0949">S-adenosyl-L-methionine</keyword>
<dbReference type="PROSITE" id="PS51683">
    <property type="entry name" value="SAM_OMT_II"/>
    <property type="match status" value="1"/>
</dbReference>
<dbReference type="SUPFAM" id="SSF46785">
    <property type="entry name" value="Winged helix' DNA-binding domain"/>
    <property type="match status" value="1"/>
</dbReference>
<dbReference type="Proteomes" id="UP000267804">
    <property type="component" value="Chromosome"/>
</dbReference>
<dbReference type="Pfam" id="PF00891">
    <property type="entry name" value="Methyltransf_2"/>
    <property type="match status" value="1"/>
</dbReference>
<dbReference type="PANTHER" id="PTHR43712">
    <property type="entry name" value="PUTATIVE (AFU_ORTHOLOGUE AFUA_4G14580)-RELATED"/>
    <property type="match status" value="1"/>
</dbReference>
<dbReference type="PIRSF" id="PIRSF005739">
    <property type="entry name" value="O-mtase"/>
    <property type="match status" value="1"/>
</dbReference>
<evidence type="ECO:0000313" key="6">
    <source>
        <dbReference type="EMBL" id="AYF26828.1"/>
    </source>
</evidence>
<dbReference type="InterPro" id="IPR001077">
    <property type="entry name" value="COMT_C"/>
</dbReference>
<accession>A0A386WGM0</accession>
<dbReference type="Gene3D" id="3.40.50.150">
    <property type="entry name" value="Vaccinia Virus protein VP39"/>
    <property type="match status" value="1"/>
</dbReference>
<dbReference type="SUPFAM" id="SSF53335">
    <property type="entry name" value="S-adenosyl-L-methionine-dependent methyltransferases"/>
    <property type="match status" value="1"/>
</dbReference>
<dbReference type="GO" id="GO:0046983">
    <property type="term" value="F:protein dimerization activity"/>
    <property type="evidence" value="ECO:0007669"/>
    <property type="project" value="InterPro"/>
</dbReference>
<feature type="domain" description="O-methyltransferase dimerisation" evidence="5">
    <location>
        <begin position="15"/>
        <end position="90"/>
    </location>
</feature>
<dbReference type="Pfam" id="PF08100">
    <property type="entry name" value="Dimerisation"/>
    <property type="match status" value="1"/>
</dbReference>
<evidence type="ECO:0000259" key="5">
    <source>
        <dbReference type="Pfam" id="PF08100"/>
    </source>
</evidence>
<dbReference type="Gene3D" id="1.10.10.10">
    <property type="entry name" value="Winged helix-like DNA-binding domain superfamily/Winged helix DNA-binding domain"/>
    <property type="match status" value="1"/>
</dbReference>
<keyword evidence="1 6" id="KW-0489">Methyltransferase</keyword>
<dbReference type="AlphaFoldDB" id="A0A386WGM0"/>
<name>A0A386WGM0_9ACTN</name>
<dbReference type="InterPro" id="IPR029063">
    <property type="entry name" value="SAM-dependent_MTases_sf"/>
</dbReference>
<dbReference type="PANTHER" id="PTHR43712:SF2">
    <property type="entry name" value="O-METHYLTRANSFERASE CICE"/>
    <property type="match status" value="1"/>
</dbReference>
<reference evidence="6 7" key="1">
    <citation type="submission" date="2017-10" db="EMBL/GenBank/DDBJ databases">
        <title>Integration of genomic and chemical information greatly accelerates assignment of the full stereostructure of myelolactone, a potent inhibitor of myeloma from a marine-derived Micromonospora.</title>
        <authorList>
            <person name="Kim M.C."/>
            <person name="Machado H."/>
            <person name="Jensen P.R."/>
            <person name="Fenical W."/>
        </authorList>
    </citation>
    <scope>NUCLEOTIDE SEQUENCE [LARGE SCALE GENOMIC DNA]</scope>
    <source>
        <strain evidence="6 7">CNY-010</strain>
    </source>
</reference>
<feature type="domain" description="O-methyltransferase C-terminal" evidence="4">
    <location>
        <begin position="114"/>
        <end position="320"/>
    </location>
</feature>
<organism evidence="6 7">
    <name type="scientific">Micromonospora tulbaghiae</name>
    <dbReference type="NCBI Taxonomy" id="479978"/>
    <lineage>
        <taxon>Bacteria</taxon>
        <taxon>Bacillati</taxon>
        <taxon>Actinomycetota</taxon>
        <taxon>Actinomycetes</taxon>
        <taxon>Micromonosporales</taxon>
        <taxon>Micromonosporaceae</taxon>
        <taxon>Micromonospora</taxon>
    </lineage>
</organism>
<dbReference type="InterPro" id="IPR036388">
    <property type="entry name" value="WH-like_DNA-bd_sf"/>
</dbReference>
<evidence type="ECO:0000256" key="3">
    <source>
        <dbReference type="ARBA" id="ARBA00022691"/>
    </source>
</evidence>
<evidence type="ECO:0000256" key="1">
    <source>
        <dbReference type="ARBA" id="ARBA00022603"/>
    </source>
</evidence>